<dbReference type="AlphaFoldDB" id="A0AAV9NPD2"/>
<dbReference type="GeneID" id="89978279"/>
<name>A0AAV9NPD2_9EURO</name>
<gene>
    <name evidence="2" type="ORF">LTR84_010121</name>
</gene>
<reference evidence="2 3" key="1">
    <citation type="submission" date="2023-08" db="EMBL/GenBank/DDBJ databases">
        <title>Black Yeasts Isolated from many extreme environments.</title>
        <authorList>
            <person name="Coleine C."/>
            <person name="Stajich J.E."/>
            <person name="Selbmann L."/>
        </authorList>
    </citation>
    <scope>NUCLEOTIDE SEQUENCE [LARGE SCALE GENOMIC DNA]</scope>
    <source>
        <strain evidence="2 3">CCFEE 5792</strain>
    </source>
</reference>
<evidence type="ECO:0000256" key="1">
    <source>
        <dbReference type="SAM" id="MobiDB-lite"/>
    </source>
</evidence>
<sequence>MVSSNHTSSNPAITAYKVYHLSSVKLDREARRQTPDLARLVAHATIIDNVRRWSRTTAVPTEAVVVESDPFEDSASDEDLDSDCDVGEVAVFEFDEEESKEWSGHSQDAKVYEIHSTIVEEHDSKSNPVPAPKRRPPPPPPSSSTYDIKNQGWRQNRPVTVRETAVEVDGDD</sequence>
<feature type="compositionally biased region" description="Polar residues" evidence="1">
    <location>
        <begin position="145"/>
        <end position="158"/>
    </location>
</feature>
<comment type="caution">
    <text evidence="2">The sequence shown here is derived from an EMBL/GenBank/DDBJ whole genome shotgun (WGS) entry which is preliminary data.</text>
</comment>
<dbReference type="Proteomes" id="UP001358417">
    <property type="component" value="Unassembled WGS sequence"/>
</dbReference>
<feature type="region of interest" description="Disordered" evidence="1">
    <location>
        <begin position="118"/>
        <end position="172"/>
    </location>
</feature>
<proteinExistence type="predicted"/>
<dbReference type="EMBL" id="JAVRRD010000004">
    <property type="protein sequence ID" value="KAK5060236.1"/>
    <property type="molecule type" value="Genomic_DNA"/>
</dbReference>
<dbReference type="RefSeq" id="XP_064710057.1">
    <property type="nucleotide sequence ID" value="XM_064853658.1"/>
</dbReference>
<organism evidence="2 3">
    <name type="scientific">Exophiala bonariae</name>
    <dbReference type="NCBI Taxonomy" id="1690606"/>
    <lineage>
        <taxon>Eukaryota</taxon>
        <taxon>Fungi</taxon>
        <taxon>Dikarya</taxon>
        <taxon>Ascomycota</taxon>
        <taxon>Pezizomycotina</taxon>
        <taxon>Eurotiomycetes</taxon>
        <taxon>Chaetothyriomycetidae</taxon>
        <taxon>Chaetothyriales</taxon>
        <taxon>Herpotrichiellaceae</taxon>
        <taxon>Exophiala</taxon>
    </lineage>
</organism>
<evidence type="ECO:0000313" key="3">
    <source>
        <dbReference type="Proteomes" id="UP001358417"/>
    </source>
</evidence>
<keyword evidence="3" id="KW-1185">Reference proteome</keyword>
<evidence type="ECO:0000313" key="2">
    <source>
        <dbReference type="EMBL" id="KAK5060236.1"/>
    </source>
</evidence>
<protein>
    <submittedName>
        <fullName evidence="2">Uncharacterized protein</fullName>
    </submittedName>
</protein>
<accession>A0AAV9NPD2</accession>